<feature type="transmembrane region" description="Helical" evidence="1">
    <location>
        <begin position="15"/>
        <end position="33"/>
    </location>
</feature>
<dbReference type="InterPro" id="IPR025627">
    <property type="entry name" value="YfzA"/>
</dbReference>
<accession>A0ABS4S833</accession>
<evidence type="ECO:0000313" key="2">
    <source>
        <dbReference type="EMBL" id="MBP2257635.1"/>
    </source>
</evidence>
<organism evidence="2 3">
    <name type="scientific">Virgibacillus alimentarius</name>
    <dbReference type="NCBI Taxonomy" id="698769"/>
    <lineage>
        <taxon>Bacteria</taxon>
        <taxon>Bacillati</taxon>
        <taxon>Bacillota</taxon>
        <taxon>Bacilli</taxon>
        <taxon>Bacillales</taxon>
        <taxon>Bacillaceae</taxon>
        <taxon>Virgibacillus</taxon>
    </lineage>
</organism>
<comment type="caution">
    <text evidence="2">The sequence shown here is derived from an EMBL/GenBank/DDBJ whole genome shotgun (WGS) entry which is preliminary data.</text>
</comment>
<evidence type="ECO:0000313" key="3">
    <source>
        <dbReference type="Proteomes" id="UP001519294"/>
    </source>
</evidence>
<name>A0ABS4S833_9BACI</name>
<reference evidence="2 3" key="1">
    <citation type="submission" date="2021-03" db="EMBL/GenBank/DDBJ databases">
        <title>Genomic Encyclopedia of Type Strains, Phase IV (KMG-IV): sequencing the most valuable type-strain genomes for metagenomic binning, comparative biology and taxonomic classification.</title>
        <authorList>
            <person name="Goeker M."/>
        </authorList>
    </citation>
    <scope>NUCLEOTIDE SEQUENCE [LARGE SCALE GENOMIC DNA]</scope>
    <source>
        <strain evidence="2 3">DSM 25790</strain>
    </source>
</reference>
<keyword evidence="3" id="KW-1185">Reference proteome</keyword>
<dbReference type="RefSeq" id="WP_226371078.1">
    <property type="nucleotide sequence ID" value="NZ_JAGIKX010000011.1"/>
</dbReference>
<sequence>MTDEQKKGRLHRIRWWIIALGVFFIVQLIFFTIDGTSLEPNLNDSDNIVGKYADWLLESRLFNEWITLYSFPWFNLATILFVIFLLANAVTDIFSIKEIKQCRG</sequence>
<feature type="transmembrane region" description="Helical" evidence="1">
    <location>
        <begin position="73"/>
        <end position="94"/>
    </location>
</feature>
<keyword evidence="1" id="KW-1133">Transmembrane helix</keyword>
<proteinExistence type="predicted"/>
<keyword evidence="1" id="KW-0472">Membrane</keyword>
<dbReference type="EMBL" id="JAGIKX010000011">
    <property type="protein sequence ID" value="MBP2257635.1"/>
    <property type="molecule type" value="Genomic_DNA"/>
</dbReference>
<evidence type="ECO:0000256" key="1">
    <source>
        <dbReference type="SAM" id="Phobius"/>
    </source>
</evidence>
<dbReference type="Proteomes" id="UP001519294">
    <property type="component" value="Unassembled WGS sequence"/>
</dbReference>
<protein>
    <submittedName>
        <fullName evidence="2">Uncharacterized membrane protein YhaH (DUF805 family)</fullName>
    </submittedName>
</protein>
<keyword evidence="1" id="KW-0812">Transmembrane</keyword>
<gene>
    <name evidence="2" type="ORF">J2Z81_001589</name>
</gene>
<dbReference type="Pfam" id="PF14118">
    <property type="entry name" value="YfzA"/>
    <property type="match status" value="1"/>
</dbReference>